<comment type="caution">
    <text evidence="1">The sequence shown here is derived from an EMBL/GenBank/DDBJ whole genome shotgun (WGS) entry which is preliminary data.</text>
</comment>
<reference evidence="1 2" key="1">
    <citation type="submission" date="2017-05" db="EMBL/GenBank/DDBJ databases">
        <authorList>
            <person name="Varghese N."/>
            <person name="Submissions S."/>
        </authorList>
    </citation>
    <scope>NUCLEOTIDE SEQUENCE [LARGE SCALE GENOMIC DNA]</scope>
    <source>
        <strain evidence="1 2">DSM 26001</strain>
    </source>
</reference>
<name>A0ABY1PU84_9BURK</name>
<dbReference type="RefSeq" id="WP_283440629.1">
    <property type="nucleotide sequence ID" value="NZ_FXUL01000001.1"/>
</dbReference>
<keyword evidence="2" id="KW-1185">Reference proteome</keyword>
<accession>A0ABY1PU84</accession>
<sequence length="73" mass="8389">MVSMTRVLELEERLYADKDGAVKRKLVMDLLTMQLRLQGDLRKLNDRNTHKELEGALQAVAGALQVLRTLRVR</sequence>
<organism evidence="1 2">
    <name type="scientific">Noviherbaspirillum suwonense</name>
    <dbReference type="NCBI Taxonomy" id="1224511"/>
    <lineage>
        <taxon>Bacteria</taxon>
        <taxon>Pseudomonadati</taxon>
        <taxon>Pseudomonadota</taxon>
        <taxon>Betaproteobacteria</taxon>
        <taxon>Burkholderiales</taxon>
        <taxon>Oxalobacteraceae</taxon>
        <taxon>Noviherbaspirillum</taxon>
    </lineage>
</organism>
<protein>
    <submittedName>
        <fullName evidence="1">Type III secretion system, E component of needle</fullName>
    </submittedName>
</protein>
<evidence type="ECO:0000313" key="2">
    <source>
        <dbReference type="Proteomes" id="UP001158049"/>
    </source>
</evidence>
<proteinExistence type="predicted"/>
<gene>
    <name evidence="1" type="ORF">SAMN06295970_101486</name>
</gene>
<evidence type="ECO:0000313" key="1">
    <source>
        <dbReference type="EMBL" id="SMP45173.1"/>
    </source>
</evidence>
<dbReference type="EMBL" id="FXUL01000001">
    <property type="protein sequence ID" value="SMP45173.1"/>
    <property type="molecule type" value="Genomic_DNA"/>
</dbReference>
<dbReference type="Proteomes" id="UP001158049">
    <property type="component" value="Unassembled WGS sequence"/>
</dbReference>